<dbReference type="Gene3D" id="3.30.565.10">
    <property type="entry name" value="Histidine kinase-like ATPase, C-terminal domain"/>
    <property type="match status" value="1"/>
</dbReference>
<keyword evidence="6" id="KW-0418">Kinase</keyword>
<dbReference type="PROSITE" id="PS50110">
    <property type="entry name" value="RESPONSE_REGULATORY"/>
    <property type="match status" value="2"/>
</dbReference>
<dbReference type="InterPro" id="IPR001789">
    <property type="entry name" value="Sig_transdc_resp-reg_receiver"/>
</dbReference>
<comment type="catalytic activity">
    <reaction evidence="1">
        <text>ATP + protein L-histidine = ADP + protein N-phospho-L-histidine.</text>
        <dbReference type="EC" id="2.7.13.3"/>
    </reaction>
</comment>
<evidence type="ECO:0000256" key="1">
    <source>
        <dbReference type="ARBA" id="ARBA00000085"/>
    </source>
</evidence>
<keyword evidence="5" id="KW-0808">Transferase</keyword>
<dbReference type="InterPro" id="IPR036890">
    <property type="entry name" value="HATPase_C_sf"/>
</dbReference>
<evidence type="ECO:0000259" key="8">
    <source>
        <dbReference type="PROSITE" id="PS50109"/>
    </source>
</evidence>
<dbReference type="InterPro" id="IPR005467">
    <property type="entry name" value="His_kinase_dom"/>
</dbReference>
<dbReference type="SUPFAM" id="SSF52172">
    <property type="entry name" value="CheY-like"/>
    <property type="match status" value="2"/>
</dbReference>
<dbReference type="SUPFAM" id="SSF55781">
    <property type="entry name" value="GAF domain-like"/>
    <property type="match status" value="1"/>
</dbReference>
<gene>
    <name evidence="12" type="ORF">LPB04_17670</name>
</gene>
<dbReference type="PROSITE" id="PS50113">
    <property type="entry name" value="PAC"/>
    <property type="match status" value="1"/>
</dbReference>
<dbReference type="FunFam" id="3.30.565.10:FF:000006">
    <property type="entry name" value="Sensor histidine kinase WalK"/>
    <property type="match status" value="1"/>
</dbReference>
<dbReference type="PANTHER" id="PTHR43047:SF72">
    <property type="entry name" value="OSMOSENSING HISTIDINE PROTEIN KINASE SLN1"/>
    <property type="match status" value="1"/>
</dbReference>
<dbReference type="Gene3D" id="3.40.50.2300">
    <property type="match status" value="2"/>
</dbReference>
<dbReference type="Gene3D" id="1.10.287.130">
    <property type="match status" value="1"/>
</dbReference>
<dbReference type="PRINTS" id="PR00344">
    <property type="entry name" value="BCTRLSENSOR"/>
</dbReference>
<dbReference type="CDD" id="cd17580">
    <property type="entry name" value="REC_2_DhkD-like"/>
    <property type="match status" value="1"/>
</dbReference>
<dbReference type="InterPro" id="IPR013767">
    <property type="entry name" value="PAS_fold"/>
</dbReference>
<feature type="domain" description="Histidine kinase" evidence="8">
    <location>
        <begin position="969"/>
        <end position="1191"/>
    </location>
</feature>
<dbReference type="InterPro" id="IPR003661">
    <property type="entry name" value="HisK_dim/P_dom"/>
</dbReference>
<dbReference type="Pfam" id="PF00072">
    <property type="entry name" value="Response_reg"/>
    <property type="match status" value="2"/>
</dbReference>
<feature type="domain" description="PAS" evidence="10">
    <location>
        <begin position="709"/>
        <end position="753"/>
    </location>
</feature>
<dbReference type="InterPro" id="IPR013656">
    <property type="entry name" value="PAS_4"/>
</dbReference>
<keyword evidence="4 7" id="KW-0597">Phosphoprotein</keyword>
<dbReference type="Pfam" id="PF13185">
    <property type="entry name" value="GAF_2"/>
    <property type="match status" value="1"/>
</dbReference>
<evidence type="ECO:0000259" key="11">
    <source>
        <dbReference type="PROSITE" id="PS50113"/>
    </source>
</evidence>
<dbReference type="KEGG" id="mlir:LPB04_17670"/>
<dbReference type="SMART" id="SM00388">
    <property type="entry name" value="HisKA"/>
    <property type="match status" value="1"/>
</dbReference>
<dbReference type="SUPFAM" id="SSF55785">
    <property type="entry name" value="PYP-like sensor domain (PAS domain)"/>
    <property type="match status" value="5"/>
</dbReference>
<dbReference type="SMART" id="SM00387">
    <property type="entry name" value="HATPase_c"/>
    <property type="match status" value="1"/>
</dbReference>
<evidence type="ECO:0000259" key="9">
    <source>
        <dbReference type="PROSITE" id="PS50110"/>
    </source>
</evidence>
<dbReference type="InterPro" id="IPR035965">
    <property type="entry name" value="PAS-like_dom_sf"/>
</dbReference>
<dbReference type="InterPro" id="IPR000014">
    <property type="entry name" value="PAS"/>
</dbReference>
<evidence type="ECO:0000259" key="10">
    <source>
        <dbReference type="PROSITE" id="PS50112"/>
    </source>
</evidence>
<dbReference type="Gene3D" id="3.30.450.40">
    <property type="match status" value="1"/>
</dbReference>
<evidence type="ECO:0000256" key="5">
    <source>
        <dbReference type="ARBA" id="ARBA00022679"/>
    </source>
</evidence>
<feature type="domain" description="Response regulatory" evidence="9">
    <location>
        <begin position="1213"/>
        <end position="1333"/>
    </location>
</feature>
<name>A0A7L9U152_9BURK</name>
<reference evidence="12 13" key="1">
    <citation type="submission" date="2020-10" db="EMBL/GenBank/DDBJ databases">
        <title>Genome sequencing of Massilia sp. LPB0304.</title>
        <authorList>
            <person name="Kim J."/>
        </authorList>
    </citation>
    <scope>NUCLEOTIDE SEQUENCE [LARGE SCALE GENOMIC DNA]</scope>
    <source>
        <strain evidence="12 13">LPB0304</strain>
    </source>
</reference>
<dbReference type="PANTHER" id="PTHR43047">
    <property type="entry name" value="TWO-COMPONENT HISTIDINE PROTEIN KINASE"/>
    <property type="match status" value="1"/>
</dbReference>
<dbReference type="InterPro" id="IPR029016">
    <property type="entry name" value="GAF-like_dom_sf"/>
</dbReference>
<dbReference type="GO" id="GO:0000155">
    <property type="term" value="F:phosphorelay sensor kinase activity"/>
    <property type="evidence" value="ECO:0007669"/>
    <property type="project" value="InterPro"/>
</dbReference>
<evidence type="ECO:0000256" key="6">
    <source>
        <dbReference type="ARBA" id="ARBA00022777"/>
    </source>
</evidence>
<dbReference type="InterPro" id="IPR004358">
    <property type="entry name" value="Sig_transdc_His_kin-like_C"/>
</dbReference>
<dbReference type="NCBIfam" id="TIGR00229">
    <property type="entry name" value="sensory_box"/>
    <property type="match status" value="4"/>
</dbReference>
<dbReference type="Pfam" id="PF08448">
    <property type="entry name" value="PAS_4"/>
    <property type="match status" value="4"/>
</dbReference>
<feature type="modified residue" description="4-aspartylphosphate" evidence="7">
    <location>
        <position position="1262"/>
    </location>
</feature>
<dbReference type="PROSITE" id="PS50109">
    <property type="entry name" value="HIS_KIN"/>
    <property type="match status" value="1"/>
</dbReference>
<evidence type="ECO:0000256" key="4">
    <source>
        <dbReference type="ARBA" id="ARBA00022553"/>
    </source>
</evidence>
<dbReference type="SUPFAM" id="SSF55874">
    <property type="entry name" value="ATPase domain of HSP90 chaperone/DNA topoisomerase II/histidine kinase"/>
    <property type="match status" value="1"/>
</dbReference>
<dbReference type="SMART" id="SM00448">
    <property type="entry name" value="REC"/>
    <property type="match status" value="2"/>
</dbReference>
<dbReference type="InterPro" id="IPR003594">
    <property type="entry name" value="HATPase_dom"/>
</dbReference>
<dbReference type="Pfam" id="PF00989">
    <property type="entry name" value="PAS"/>
    <property type="match status" value="1"/>
</dbReference>
<dbReference type="InterPro" id="IPR000700">
    <property type="entry name" value="PAS-assoc_C"/>
</dbReference>
<protein>
    <recommendedName>
        <fullName evidence="3">histidine kinase</fullName>
        <ecNumber evidence="3">2.7.13.3</ecNumber>
    </recommendedName>
</protein>
<dbReference type="SMART" id="SM00091">
    <property type="entry name" value="PAS"/>
    <property type="match status" value="5"/>
</dbReference>
<dbReference type="GO" id="GO:0005886">
    <property type="term" value="C:plasma membrane"/>
    <property type="evidence" value="ECO:0007669"/>
    <property type="project" value="UniProtKB-SubCell"/>
</dbReference>
<dbReference type="CDD" id="cd00082">
    <property type="entry name" value="HisKA"/>
    <property type="match status" value="1"/>
</dbReference>
<feature type="domain" description="PAS" evidence="10">
    <location>
        <begin position="141"/>
        <end position="198"/>
    </location>
</feature>
<dbReference type="SUPFAM" id="SSF47384">
    <property type="entry name" value="Homodimeric domain of signal transducing histidine kinase"/>
    <property type="match status" value="1"/>
</dbReference>
<evidence type="ECO:0000313" key="13">
    <source>
        <dbReference type="Proteomes" id="UP000593875"/>
    </source>
</evidence>
<proteinExistence type="predicted"/>
<feature type="modified residue" description="4-aspartylphosphate" evidence="7">
    <location>
        <position position="46"/>
    </location>
</feature>
<comment type="subcellular location">
    <subcellularLocation>
        <location evidence="2">Cell inner membrane</location>
        <topology evidence="2">Multi-pass membrane protein</topology>
    </subcellularLocation>
</comment>
<organism evidence="12 13">
    <name type="scientific">Massilia litorea</name>
    <dbReference type="NCBI Taxonomy" id="2769491"/>
    <lineage>
        <taxon>Bacteria</taxon>
        <taxon>Pseudomonadati</taxon>
        <taxon>Pseudomonadota</taxon>
        <taxon>Betaproteobacteria</taxon>
        <taxon>Burkholderiales</taxon>
        <taxon>Oxalobacteraceae</taxon>
        <taxon>Telluria group</taxon>
        <taxon>Massilia</taxon>
    </lineage>
</organism>
<evidence type="ECO:0000313" key="12">
    <source>
        <dbReference type="EMBL" id="QOL48771.1"/>
    </source>
</evidence>
<sequence length="1341" mass="143031">MDDQPANLAVLEALLAGLDATLVSVGSGEAALRALLEEEFALVLLDVQMPAMDGLQTAELMRRDPRSQSVPIIFITAADPDGFPDERAYALGDVDHLAKPIKAHVLRARVNRCLALQRQAAELARLRSEAPARASEAAGGHASRLRLIVDNLHDYAFIGTDTERRITEWEAGAQAVTGWSAAEAIGQSADMLFLPEDRAAGQPDEEAARARATGRSEDRRWHLRRDGRRFFADGMMIALREKGQLRGYAKIMRDATAEHEAAEQLAASERALGESTERFARLLESSGEGIVGLDAGGRCTFLNAAGAACLGYTPEELAGQAVGKLLPARGAAQSDGDLEEGALLDALRNGSVLRLDDTHLLRKDGSILPVACSVHPLTTGAGPGGAVLTFTDISARQTAGRERERLMAQLRAAGERMRDIFYQAPAFMAVMRGPDMVFEMANQRFSNLVGRRALLGKPFHAALPELVGQGLYELLKTVYRSGEAHEGSNVRLQLQTESGELDTYYVDFIYMALREPDGSVSGVLIHGIDVTERTRANLLAVGQRGALELAVSDAPLDDVLDLLARTAEEYAGGAALAGVQLADAGGGLRHAAAPGLPDDLRAALDKLGMSPLGGAGGTAAWRAEPVDCPDIATDPLWERCRGPALAAGLAACRALPILSPAGSVLGAFTWYYRAGAARTARDEAALALLANSASLVIGQRAEAAARQLAEERSHAILESMTDGFLALDSSWRIGYANAAAERITGLDRSQLFGDVFWDLFPDWQGSRHEQACRRCAGERAATRTEAYLAAWGGWYEINCFPTPDGGIALYLRDESERRLAEEGVRRLAAVAEQSSDFIGIFAPNGSGLYLNPAGRAMAGLGLDADIGGTRLLDLFSKDCRAFVRTDVLPALRGGEQKWEGELKFAARGTGDAVPVYFKGFAVHGADGAHLGLATITRDITEQKRAEDELRRIAADLSEADHRKSEFLATLAHELRNPLAPIRTGLDLLRMAPANAATAAATAVRVHEMMDRQLGQLIHLVDDLLDIARITRGRIELKKEPIDLRTAVSMAVESSTALIHAGNHELQVTLPEEALPLDADLTRLVQVLSNLLNNAAKYTPGGGRISLAAWREGAQAVVAVTDSGIGIAPDAIGSVFEMFTQVRSSLDRAQGGLGIGLSLVRRLVELHGGRVHAFSEGRGRGSTFTVRLPLRRGAGEARDAVPGPAAQAPARRLRVLVVDDNQDAAESLVALIEALGHETRMAHDGPAGLAAAREFKPDLAFLDIGLPGMNGHEVARAIRASNGAGGALRDMMLVALTGWGAASDMTLSHQAGFDQHLTKPVSREALEQALATATDGRNLSST</sequence>
<keyword evidence="13" id="KW-1185">Reference proteome</keyword>
<feature type="domain" description="PAC" evidence="11">
    <location>
        <begin position="898"/>
        <end position="951"/>
    </location>
</feature>
<dbReference type="Pfam" id="PF00512">
    <property type="entry name" value="HisKA"/>
    <property type="match status" value="1"/>
</dbReference>
<evidence type="ECO:0000256" key="3">
    <source>
        <dbReference type="ARBA" id="ARBA00012438"/>
    </source>
</evidence>
<feature type="domain" description="PAS" evidence="10">
    <location>
        <begin position="275"/>
        <end position="320"/>
    </location>
</feature>
<dbReference type="CDD" id="cd00130">
    <property type="entry name" value="PAS"/>
    <property type="match status" value="3"/>
</dbReference>
<dbReference type="Proteomes" id="UP000593875">
    <property type="component" value="Chromosome"/>
</dbReference>
<evidence type="ECO:0000256" key="2">
    <source>
        <dbReference type="ARBA" id="ARBA00004429"/>
    </source>
</evidence>
<accession>A0A7L9U152</accession>
<feature type="domain" description="Response regulatory" evidence="9">
    <location>
        <begin position="1"/>
        <end position="114"/>
    </location>
</feature>
<dbReference type="EC" id="2.7.13.3" evidence="3"/>
<dbReference type="EMBL" id="CP062941">
    <property type="protein sequence ID" value="QOL48771.1"/>
    <property type="molecule type" value="Genomic_DNA"/>
</dbReference>
<dbReference type="InterPro" id="IPR036097">
    <property type="entry name" value="HisK_dim/P_sf"/>
</dbReference>
<dbReference type="CDD" id="cd16922">
    <property type="entry name" value="HATPase_EvgS-ArcB-TorS-like"/>
    <property type="match status" value="1"/>
</dbReference>
<dbReference type="GO" id="GO:0006355">
    <property type="term" value="P:regulation of DNA-templated transcription"/>
    <property type="evidence" value="ECO:0007669"/>
    <property type="project" value="InterPro"/>
</dbReference>
<dbReference type="GO" id="GO:0009927">
    <property type="term" value="F:histidine phosphotransfer kinase activity"/>
    <property type="evidence" value="ECO:0007669"/>
    <property type="project" value="TreeGrafter"/>
</dbReference>
<dbReference type="PROSITE" id="PS50112">
    <property type="entry name" value="PAS"/>
    <property type="match status" value="3"/>
</dbReference>
<dbReference type="Gene3D" id="3.30.450.20">
    <property type="entry name" value="PAS domain"/>
    <property type="match status" value="5"/>
</dbReference>
<dbReference type="Pfam" id="PF02518">
    <property type="entry name" value="HATPase_c"/>
    <property type="match status" value="1"/>
</dbReference>
<dbReference type="InterPro" id="IPR011006">
    <property type="entry name" value="CheY-like_superfamily"/>
</dbReference>
<dbReference type="RefSeq" id="WP_193685814.1">
    <property type="nucleotide sequence ID" value="NZ_CP062941.1"/>
</dbReference>
<dbReference type="InterPro" id="IPR003018">
    <property type="entry name" value="GAF"/>
</dbReference>
<evidence type="ECO:0000256" key="7">
    <source>
        <dbReference type="PROSITE-ProRule" id="PRU00169"/>
    </source>
</evidence>